<keyword evidence="3" id="KW-1185">Reference proteome</keyword>
<comment type="caution">
    <text evidence="2">The sequence shown here is derived from an EMBL/GenBank/DDBJ whole genome shotgun (WGS) entry which is preliminary data.</text>
</comment>
<dbReference type="AlphaFoldDB" id="A0AA38HJQ5"/>
<feature type="compositionally biased region" description="Basic and acidic residues" evidence="1">
    <location>
        <begin position="23"/>
        <end position="32"/>
    </location>
</feature>
<organism evidence="2 3">
    <name type="scientific">Zophobas morio</name>
    <dbReference type="NCBI Taxonomy" id="2755281"/>
    <lineage>
        <taxon>Eukaryota</taxon>
        <taxon>Metazoa</taxon>
        <taxon>Ecdysozoa</taxon>
        <taxon>Arthropoda</taxon>
        <taxon>Hexapoda</taxon>
        <taxon>Insecta</taxon>
        <taxon>Pterygota</taxon>
        <taxon>Neoptera</taxon>
        <taxon>Endopterygota</taxon>
        <taxon>Coleoptera</taxon>
        <taxon>Polyphaga</taxon>
        <taxon>Cucujiformia</taxon>
        <taxon>Tenebrionidae</taxon>
        <taxon>Zophobas</taxon>
    </lineage>
</organism>
<proteinExistence type="predicted"/>
<name>A0AA38HJQ5_9CUCU</name>
<accession>A0AA38HJQ5</accession>
<dbReference type="Proteomes" id="UP001168821">
    <property type="component" value="Unassembled WGS sequence"/>
</dbReference>
<evidence type="ECO:0000313" key="3">
    <source>
        <dbReference type="Proteomes" id="UP001168821"/>
    </source>
</evidence>
<feature type="region of interest" description="Disordered" evidence="1">
    <location>
        <begin position="1"/>
        <end position="33"/>
    </location>
</feature>
<protein>
    <submittedName>
        <fullName evidence="2">Uncharacterized protein</fullName>
    </submittedName>
</protein>
<gene>
    <name evidence="2" type="ORF">Zmor_011737</name>
</gene>
<sequence length="97" mass="11061">MKHGGRWAQGREAREWLPTTHAQEARGRENTKNSELPVAVLNAVQIQNRERIGGYQTVQCENLVHLQYAEDHKERTVREAECKPPGEWPIAYICPAG</sequence>
<evidence type="ECO:0000313" key="2">
    <source>
        <dbReference type="EMBL" id="KAJ3639048.1"/>
    </source>
</evidence>
<evidence type="ECO:0000256" key="1">
    <source>
        <dbReference type="SAM" id="MobiDB-lite"/>
    </source>
</evidence>
<reference evidence="2" key="1">
    <citation type="journal article" date="2023" name="G3 (Bethesda)">
        <title>Whole genome assemblies of Zophobas morio and Tenebrio molitor.</title>
        <authorList>
            <person name="Kaur S."/>
            <person name="Stinson S.A."/>
            <person name="diCenzo G.C."/>
        </authorList>
    </citation>
    <scope>NUCLEOTIDE SEQUENCE</scope>
    <source>
        <strain evidence="2">QUZm001</strain>
    </source>
</reference>
<dbReference type="EMBL" id="JALNTZ010000031">
    <property type="protein sequence ID" value="KAJ3639048.1"/>
    <property type="molecule type" value="Genomic_DNA"/>
</dbReference>